<name>A0A0V1DJ97_TRIPS</name>
<dbReference type="Proteomes" id="UP000054632">
    <property type="component" value="Unassembled WGS sequence"/>
</dbReference>
<protein>
    <submittedName>
        <fullName evidence="1">Uncharacterized protein</fullName>
    </submittedName>
</protein>
<reference evidence="3 4" key="1">
    <citation type="submission" date="2015-01" db="EMBL/GenBank/DDBJ databases">
        <title>Evolution of Trichinella species and genotypes.</title>
        <authorList>
            <person name="Korhonen P.K."/>
            <person name="Edoardo P."/>
            <person name="Giuseppe L.R."/>
            <person name="Gasser R.B."/>
        </authorList>
    </citation>
    <scope>NUCLEOTIDE SEQUENCE [LARGE SCALE GENOMIC DNA]</scope>
    <source>
        <strain evidence="1">ISS13</strain>
        <strain evidence="2">ISS588</strain>
    </source>
</reference>
<evidence type="ECO:0000313" key="4">
    <source>
        <dbReference type="Proteomes" id="UP000054805"/>
    </source>
</evidence>
<accession>A0A0V1DJ97</accession>
<evidence type="ECO:0000313" key="3">
    <source>
        <dbReference type="Proteomes" id="UP000054632"/>
    </source>
</evidence>
<dbReference type="Proteomes" id="UP000054805">
    <property type="component" value="Unassembled WGS sequence"/>
</dbReference>
<gene>
    <name evidence="1" type="ORF">T4A_12706</name>
    <name evidence="2" type="ORF">T4B_11364</name>
</gene>
<evidence type="ECO:0000313" key="1">
    <source>
        <dbReference type="EMBL" id="KRY61661.1"/>
    </source>
</evidence>
<dbReference type="AlphaFoldDB" id="A0A0V1DJ97"/>
<dbReference type="EMBL" id="JYDR01003309">
    <property type="protein sequence ID" value="KRY61661.1"/>
    <property type="molecule type" value="Genomic_DNA"/>
</dbReference>
<comment type="caution">
    <text evidence="1">The sequence shown here is derived from an EMBL/GenBank/DDBJ whole genome shotgun (WGS) entry which is preliminary data.</text>
</comment>
<proteinExistence type="predicted"/>
<organism evidence="1 3">
    <name type="scientific">Trichinella pseudospiralis</name>
    <name type="common">Parasitic roundworm</name>
    <dbReference type="NCBI Taxonomy" id="6337"/>
    <lineage>
        <taxon>Eukaryota</taxon>
        <taxon>Metazoa</taxon>
        <taxon>Ecdysozoa</taxon>
        <taxon>Nematoda</taxon>
        <taxon>Enoplea</taxon>
        <taxon>Dorylaimia</taxon>
        <taxon>Trichinellida</taxon>
        <taxon>Trichinellidae</taxon>
        <taxon>Trichinella</taxon>
    </lineage>
</organism>
<sequence>MRFSVSSKFHQSINIGSLKRFAKLHRKLRPACAINGIQNCRSAYLNTQGSSPPETLLKRNHNR</sequence>
<dbReference type="EMBL" id="JYDS01003444">
    <property type="protein sequence ID" value="KRY96171.1"/>
    <property type="molecule type" value="Genomic_DNA"/>
</dbReference>
<evidence type="ECO:0000313" key="2">
    <source>
        <dbReference type="EMBL" id="KRY96171.1"/>
    </source>
</evidence>
<keyword evidence="4" id="KW-1185">Reference proteome</keyword>